<dbReference type="AlphaFoldDB" id="A0AAD6ZPT5"/>
<organism evidence="2 3">
    <name type="scientific">Mycena albidolilacea</name>
    <dbReference type="NCBI Taxonomy" id="1033008"/>
    <lineage>
        <taxon>Eukaryota</taxon>
        <taxon>Fungi</taxon>
        <taxon>Dikarya</taxon>
        <taxon>Basidiomycota</taxon>
        <taxon>Agaricomycotina</taxon>
        <taxon>Agaricomycetes</taxon>
        <taxon>Agaricomycetidae</taxon>
        <taxon>Agaricales</taxon>
        <taxon>Marasmiineae</taxon>
        <taxon>Mycenaceae</taxon>
        <taxon>Mycena</taxon>
    </lineage>
</organism>
<reference evidence="2" key="1">
    <citation type="submission" date="2023-03" db="EMBL/GenBank/DDBJ databases">
        <title>Massive genome expansion in bonnet fungi (Mycena s.s.) driven by repeated elements and novel gene families across ecological guilds.</title>
        <authorList>
            <consortium name="Lawrence Berkeley National Laboratory"/>
            <person name="Harder C.B."/>
            <person name="Miyauchi S."/>
            <person name="Viragh M."/>
            <person name="Kuo A."/>
            <person name="Thoen E."/>
            <person name="Andreopoulos B."/>
            <person name="Lu D."/>
            <person name="Skrede I."/>
            <person name="Drula E."/>
            <person name="Henrissat B."/>
            <person name="Morin E."/>
            <person name="Kohler A."/>
            <person name="Barry K."/>
            <person name="LaButti K."/>
            <person name="Morin E."/>
            <person name="Salamov A."/>
            <person name="Lipzen A."/>
            <person name="Mereny Z."/>
            <person name="Hegedus B."/>
            <person name="Baldrian P."/>
            <person name="Stursova M."/>
            <person name="Weitz H."/>
            <person name="Taylor A."/>
            <person name="Grigoriev I.V."/>
            <person name="Nagy L.G."/>
            <person name="Martin F."/>
            <person name="Kauserud H."/>
        </authorList>
    </citation>
    <scope>NUCLEOTIDE SEQUENCE</scope>
    <source>
        <strain evidence="2">CBHHK002</strain>
    </source>
</reference>
<feature type="compositionally biased region" description="Basic and acidic residues" evidence="1">
    <location>
        <begin position="470"/>
        <end position="479"/>
    </location>
</feature>
<gene>
    <name evidence="2" type="ORF">DFH08DRAFT_966150</name>
</gene>
<dbReference type="EMBL" id="JARIHO010000034">
    <property type="protein sequence ID" value="KAJ7333319.1"/>
    <property type="molecule type" value="Genomic_DNA"/>
</dbReference>
<dbReference type="Proteomes" id="UP001218218">
    <property type="component" value="Unassembled WGS sequence"/>
</dbReference>
<protein>
    <submittedName>
        <fullName evidence="2">Uncharacterized protein</fullName>
    </submittedName>
</protein>
<name>A0AAD6ZPT5_9AGAR</name>
<feature type="region of interest" description="Disordered" evidence="1">
    <location>
        <begin position="457"/>
        <end position="489"/>
    </location>
</feature>
<sequence length="489" mass="53994">MLPVELEREIFELAAFLHLNIEYRALKVCFVVVFVAAACLGRSAYYRLWASPGWDYEITPRPTGPSLLFPASLDPSADDPSWHAHNARATAALFRCLERADCTPNQTKVVILQAWHFRAVLDGYQSREVIWVQSTLIVLRRLDYTYLYADAGLDPMVRLYRVFAPLVRAVVVDAPDAHACFRDPYCALRREWAWAIPIWKILSIQYWDDADHPLGRKWTLSAEPGATSPVRTPAAAPDDSAYLGDSVQPSCTQQLFIPPAQRSPSLPPTGNSRRKQIYIYAKTADDFSPEKGAFPPHVFARLSAALGVDSIVGVQGADADAALPAGVANLGGMGRARSPTPYDALCFGVPFINPILTVRPRPPPAHALTTPFAQWDPAHPDDRSRWAAQHEALKHLGPPHVYNVFKNDADGLGAARIRYILHWMELTAVQARVGAALETDWRSAAEAVLAARVQAAAEKGGASGEEMEDEAARRDERARTLHAKIKQTL</sequence>
<accession>A0AAD6ZPT5</accession>
<evidence type="ECO:0000313" key="2">
    <source>
        <dbReference type="EMBL" id="KAJ7333319.1"/>
    </source>
</evidence>
<evidence type="ECO:0000256" key="1">
    <source>
        <dbReference type="SAM" id="MobiDB-lite"/>
    </source>
</evidence>
<proteinExistence type="predicted"/>
<evidence type="ECO:0000313" key="3">
    <source>
        <dbReference type="Proteomes" id="UP001218218"/>
    </source>
</evidence>
<feature type="compositionally biased region" description="Basic residues" evidence="1">
    <location>
        <begin position="480"/>
        <end position="489"/>
    </location>
</feature>
<comment type="caution">
    <text evidence="2">The sequence shown here is derived from an EMBL/GenBank/DDBJ whole genome shotgun (WGS) entry which is preliminary data.</text>
</comment>
<keyword evidence="3" id="KW-1185">Reference proteome</keyword>